<dbReference type="Proteomes" id="UP000010816">
    <property type="component" value="Plasmid pTHIMO01"/>
</dbReference>
<keyword evidence="1" id="KW-1133">Transmembrane helix</keyword>
<dbReference type="KEGG" id="tmb:Thimo_3751"/>
<organism evidence="2 3">
    <name type="scientific">Thioflavicoccus mobilis 8321</name>
    <dbReference type="NCBI Taxonomy" id="765912"/>
    <lineage>
        <taxon>Bacteria</taxon>
        <taxon>Pseudomonadati</taxon>
        <taxon>Pseudomonadota</taxon>
        <taxon>Gammaproteobacteria</taxon>
        <taxon>Chromatiales</taxon>
        <taxon>Chromatiaceae</taxon>
        <taxon>Thioflavicoccus</taxon>
    </lineage>
</organism>
<dbReference type="HOGENOM" id="CLU_2107882_0_0_6"/>
<name>L0H059_9GAMM</name>
<reference evidence="2 3" key="1">
    <citation type="submission" date="2011-09" db="EMBL/GenBank/DDBJ databases">
        <title>Complete sequence of plasmid of Thioflavicoccus mobilis 8321.</title>
        <authorList>
            <consortium name="US DOE Joint Genome Institute"/>
            <person name="Lucas S."/>
            <person name="Han J."/>
            <person name="Lapidus A."/>
            <person name="Cheng J.-F."/>
            <person name="Goodwin L."/>
            <person name="Pitluck S."/>
            <person name="Peters L."/>
            <person name="Ovchinnikova G."/>
            <person name="Lu M."/>
            <person name="Detter J.C."/>
            <person name="Han C."/>
            <person name="Tapia R."/>
            <person name="Land M."/>
            <person name="Hauser L."/>
            <person name="Kyrpides N."/>
            <person name="Ivanova N."/>
            <person name="Pagani I."/>
            <person name="Vogl K."/>
            <person name="Liu Z."/>
            <person name="Imhoff J."/>
            <person name="Thiel V."/>
            <person name="Frigaard N.-U."/>
            <person name="Bryant D."/>
            <person name="Woyke T."/>
        </authorList>
    </citation>
    <scope>NUCLEOTIDE SEQUENCE [LARGE SCALE GENOMIC DNA]</scope>
    <source>
        <strain evidence="2 3">8321</strain>
        <plasmid evidence="3">Plasmid pTHIMO01</plasmid>
    </source>
</reference>
<proteinExistence type="predicted"/>
<evidence type="ECO:0000313" key="3">
    <source>
        <dbReference type="Proteomes" id="UP000010816"/>
    </source>
</evidence>
<evidence type="ECO:0000256" key="1">
    <source>
        <dbReference type="SAM" id="Phobius"/>
    </source>
</evidence>
<protein>
    <submittedName>
        <fullName evidence="2">Type IV secretory pathway, VirB2 component (Pilin)</fullName>
    </submittedName>
</protein>
<accession>L0H059</accession>
<keyword evidence="2" id="KW-0614">Plasmid</keyword>
<keyword evidence="1" id="KW-0472">Membrane</keyword>
<gene>
    <name evidence="2" type="ORF">Thimo_3751</name>
</gene>
<feature type="transmembrane region" description="Helical" evidence="1">
    <location>
        <begin position="42"/>
        <end position="66"/>
    </location>
</feature>
<geneLocation type="plasmid" evidence="2 3">
    <name>pTHIMO01</name>
</geneLocation>
<sequence length="115" mass="11736">MTQANATDPTTRGIAAVTLLAALALAPEIASANVLDNFGNAILGILNNTFLRAVAIAAVIGAGLMALSGRIQWMAFISVMIAVVIIFGSAGIVDYIRDNSATAALDPAPIVERVA</sequence>
<dbReference type="Pfam" id="PF04956">
    <property type="entry name" value="TrbC"/>
    <property type="match status" value="1"/>
</dbReference>
<keyword evidence="1" id="KW-0812">Transmembrane</keyword>
<dbReference type="RefSeq" id="WP_015282522.1">
    <property type="nucleotide sequence ID" value="NC_019941.1"/>
</dbReference>
<dbReference type="InterPro" id="IPR007039">
    <property type="entry name" value="TrbC/VirB2"/>
</dbReference>
<feature type="transmembrane region" description="Helical" evidence="1">
    <location>
        <begin position="73"/>
        <end position="93"/>
    </location>
</feature>
<dbReference type="EMBL" id="CP003052">
    <property type="protein sequence ID" value="AGA92403.1"/>
    <property type="molecule type" value="Genomic_DNA"/>
</dbReference>
<evidence type="ECO:0000313" key="2">
    <source>
        <dbReference type="EMBL" id="AGA92403.1"/>
    </source>
</evidence>
<keyword evidence="3" id="KW-1185">Reference proteome</keyword>
<dbReference type="AlphaFoldDB" id="L0H059"/>